<sequence length="387" mass="44159">MVIDQLDKLMGVKAEVSENDMRAIVRAVRKQSKKMAKDVCGKVLDALQGLPFSPIVEKMHAVRRQEMWQVFEEVMARLGVAGGREMETLFNVMDQAVRCTSSSLAAFAQVKKTGGRIGIRVWHHDADALQDARTEGCLSLRKFSRDGFDITNHNMSPDELRLVYRLVNQVVAHFTGCRVTLARSWNLRDCLCGWFDGKPKVSQFVGRKRKFEVDLTGPKKVCQICRTDSTTTEWARRKGSRKDQRSRPEGSRCLSCHKMVEVLVEQRFFGKDIASEKLVWSSKKLRTHAARHRTAWLAHSDAERFRQHLQTERFPNAKKDIDIVVYKGYKYVKVPATTLFPPAGCLRQQQVSEEIFGQQRCAGGEAAADLFRNCYNSDSDLMEPLRE</sequence>
<protein>
    <submittedName>
        <fullName evidence="1">Uncharacterized protein</fullName>
    </submittedName>
</protein>
<evidence type="ECO:0000313" key="1">
    <source>
        <dbReference type="EMBL" id="CAE7572326.1"/>
    </source>
</evidence>
<comment type="caution">
    <text evidence="1">The sequence shown here is derived from an EMBL/GenBank/DDBJ whole genome shotgun (WGS) entry which is preliminary data.</text>
</comment>
<dbReference type="EMBL" id="CAJNDS010002717">
    <property type="protein sequence ID" value="CAE7572326.1"/>
    <property type="molecule type" value="Genomic_DNA"/>
</dbReference>
<proteinExistence type="predicted"/>
<organism evidence="1 2">
    <name type="scientific">Symbiodinium natans</name>
    <dbReference type="NCBI Taxonomy" id="878477"/>
    <lineage>
        <taxon>Eukaryota</taxon>
        <taxon>Sar</taxon>
        <taxon>Alveolata</taxon>
        <taxon>Dinophyceae</taxon>
        <taxon>Suessiales</taxon>
        <taxon>Symbiodiniaceae</taxon>
        <taxon>Symbiodinium</taxon>
    </lineage>
</organism>
<accession>A0A812UIP1</accession>
<gene>
    <name evidence="1" type="ORF">SNAT2548_LOCUS32615</name>
</gene>
<reference evidence="1" key="1">
    <citation type="submission" date="2021-02" db="EMBL/GenBank/DDBJ databases">
        <authorList>
            <person name="Dougan E. K."/>
            <person name="Rhodes N."/>
            <person name="Thang M."/>
            <person name="Chan C."/>
        </authorList>
    </citation>
    <scope>NUCLEOTIDE SEQUENCE</scope>
</reference>
<name>A0A812UIP1_9DINO</name>
<dbReference type="Proteomes" id="UP000604046">
    <property type="component" value="Unassembled WGS sequence"/>
</dbReference>
<dbReference type="AlphaFoldDB" id="A0A812UIP1"/>
<evidence type="ECO:0000313" key="2">
    <source>
        <dbReference type="Proteomes" id="UP000604046"/>
    </source>
</evidence>
<keyword evidence="2" id="KW-1185">Reference proteome</keyword>